<dbReference type="EC" id="3.1.1.31" evidence="3"/>
<reference evidence="3 4" key="1">
    <citation type="submission" date="2024-11" db="EMBL/GenBank/DDBJ databases">
        <title>Using genomics to understand microbial adaptation to soil warming.</title>
        <authorList>
            <person name="Deangelis K.M. PhD."/>
        </authorList>
    </citation>
    <scope>NUCLEOTIDE SEQUENCE [LARGE SCALE GENOMIC DNA]</scope>
    <source>
        <strain evidence="3 4">GAS97</strain>
    </source>
</reference>
<gene>
    <name evidence="3" type="ORF">ABH943_007439</name>
</gene>
<dbReference type="PANTHER" id="PTHR30344">
    <property type="entry name" value="6-PHOSPHOGLUCONOLACTONASE-RELATED"/>
    <property type="match status" value="1"/>
</dbReference>
<dbReference type="InterPro" id="IPR015943">
    <property type="entry name" value="WD40/YVTN_repeat-like_dom_sf"/>
</dbReference>
<evidence type="ECO:0000256" key="1">
    <source>
        <dbReference type="ARBA" id="ARBA00005564"/>
    </source>
</evidence>
<name>A0ABW8MUJ5_9BURK</name>
<dbReference type="RefSeq" id="WP_404613007.1">
    <property type="nucleotide sequence ID" value="NZ_JBIYDN010000034.1"/>
</dbReference>
<organism evidence="3 4">
    <name type="scientific">Caballeronia udeis</name>
    <dbReference type="NCBI Taxonomy" id="1232866"/>
    <lineage>
        <taxon>Bacteria</taxon>
        <taxon>Pseudomonadati</taxon>
        <taxon>Pseudomonadota</taxon>
        <taxon>Betaproteobacteria</taxon>
        <taxon>Burkholderiales</taxon>
        <taxon>Burkholderiaceae</taxon>
        <taxon>Caballeronia</taxon>
    </lineage>
</organism>
<keyword evidence="2" id="KW-0119">Carbohydrate metabolism</keyword>
<comment type="similarity">
    <text evidence="1">Belongs to the cycloisomerase 2 family.</text>
</comment>
<evidence type="ECO:0000313" key="4">
    <source>
        <dbReference type="Proteomes" id="UP001620514"/>
    </source>
</evidence>
<dbReference type="Proteomes" id="UP001620514">
    <property type="component" value="Unassembled WGS sequence"/>
</dbReference>
<comment type="caution">
    <text evidence="3">The sequence shown here is derived from an EMBL/GenBank/DDBJ whole genome shotgun (WGS) entry which is preliminary data.</text>
</comment>
<sequence length="372" mass="39402">MSATTLVFVGCINRAVPHFASANGRGIATFRLDDATGKLTPLADTAGVVNPSYLAILPRRRLLFATSEVFGWPEGQVSAYRVDAETGALTLLNRQATRGSLSAHCNTDRDGRCVFVANYGHEIGDETPGQHVASFAILDNGMISPALSTFSHRGNGPDQARQSVPHGHCVVPSPDNRFAVVTDLGTDEVVTYRLDAPSGRLMCVDGSPARLPPGSGPRHFVFHPDGVVAYVVNELNASIGRFAYSSADGALQLLDVVRALPEDTVPSHSAALQIAADGRFLYASFRGDDSIACYPLDPVDGRVLPPTVRSSGGKTPRSFTLSPSGKFLLVANQDSDSVVTFRIDPLTGQPGEQVDAVPVGTPMCVQAVNFES</sequence>
<dbReference type="GO" id="GO:0017057">
    <property type="term" value="F:6-phosphogluconolactonase activity"/>
    <property type="evidence" value="ECO:0007669"/>
    <property type="project" value="UniProtKB-EC"/>
</dbReference>
<dbReference type="PANTHER" id="PTHR30344:SF1">
    <property type="entry name" value="6-PHOSPHOGLUCONOLACTONASE"/>
    <property type="match status" value="1"/>
</dbReference>
<accession>A0ABW8MUJ5</accession>
<dbReference type="InterPro" id="IPR050282">
    <property type="entry name" value="Cycloisomerase_2"/>
</dbReference>
<keyword evidence="2" id="KW-0313">Glucose metabolism</keyword>
<proteinExistence type="inferred from homology"/>
<evidence type="ECO:0000256" key="2">
    <source>
        <dbReference type="ARBA" id="ARBA00022526"/>
    </source>
</evidence>
<dbReference type="Pfam" id="PF10282">
    <property type="entry name" value="Lactonase"/>
    <property type="match status" value="1"/>
</dbReference>
<protein>
    <submittedName>
        <fullName evidence="3">6-phosphogluconolactonase</fullName>
        <ecNumber evidence="3">3.1.1.31</ecNumber>
    </submittedName>
</protein>
<dbReference type="EMBL" id="JBIYDN010000034">
    <property type="protein sequence ID" value="MFK4447403.1"/>
    <property type="molecule type" value="Genomic_DNA"/>
</dbReference>
<dbReference type="SUPFAM" id="SSF75011">
    <property type="entry name" value="3-carboxy-cis,cis-mucoante lactonizing enzyme"/>
    <property type="match status" value="1"/>
</dbReference>
<dbReference type="Gene3D" id="2.130.10.10">
    <property type="entry name" value="YVTN repeat-like/Quinoprotein amine dehydrogenase"/>
    <property type="match status" value="1"/>
</dbReference>
<evidence type="ECO:0000313" key="3">
    <source>
        <dbReference type="EMBL" id="MFK4447403.1"/>
    </source>
</evidence>
<keyword evidence="4" id="KW-1185">Reference proteome</keyword>
<dbReference type="InterPro" id="IPR019405">
    <property type="entry name" value="Lactonase_7-beta_prop"/>
</dbReference>
<keyword evidence="3" id="KW-0378">Hydrolase</keyword>